<name>K1TD56_9ZZZZ</name>
<accession>K1TD56</accession>
<proteinExistence type="predicted"/>
<feature type="non-terminal residue" evidence="1">
    <location>
        <position position="182"/>
    </location>
</feature>
<dbReference type="AlphaFoldDB" id="K1TD56"/>
<evidence type="ECO:0000313" key="1">
    <source>
        <dbReference type="EMBL" id="EKC67663.1"/>
    </source>
</evidence>
<comment type="caution">
    <text evidence="1">The sequence shown here is derived from an EMBL/GenBank/DDBJ whole genome shotgun (WGS) entry which is preliminary data.</text>
</comment>
<dbReference type="EMBL" id="AJWZ01003641">
    <property type="protein sequence ID" value="EKC67663.1"/>
    <property type="molecule type" value="Genomic_DNA"/>
</dbReference>
<sequence>SAIAYKTDRWNISRLDNSFQLSGVMMLDSTMDDEAQAERIMRTAEEKFAGNPGQVMFVLREGAAEDHSRFIPIASQNEGDWRSLHEQATSDIVVAHSWFRTLSGLDYASGFSAERILHEYEIALNTVILGEQAELLEPIREIIGRILGADPSSLEIVNRPPTRSKPLYMKVWEARKADGLDY</sequence>
<protein>
    <submittedName>
        <fullName evidence="1">Phage portal protein</fullName>
    </submittedName>
</protein>
<reference evidence="1" key="1">
    <citation type="journal article" date="2013" name="Environ. Microbiol.">
        <title>Microbiota from the distal guts of lean and obese adolescents exhibit partial functional redundancy besides clear differences in community structure.</title>
        <authorList>
            <person name="Ferrer M."/>
            <person name="Ruiz A."/>
            <person name="Lanza F."/>
            <person name="Haange S.B."/>
            <person name="Oberbach A."/>
            <person name="Till H."/>
            <person name="Bargiela R."/>
            <person name="Campoy C."/>
            <person name="Segura M.T."/>
            <person name="Richter M."/>
            <person name="von Bergen M."/>
            <person name="Seifert J."/>
            <person name="Suarez A."/>
        </authorList>
    </citation>
    <scope>NUCLEOTIDE SEQUENCE</scope>
</reference>
<gene>
    <name evidence="1" type="ORF">OBE_05334</name>
</gene>
<organism evidence="1">
    <name type="scientific">human gut metagenome</name>
    <dbReference type="NCBI Taxonomy" id="408170"/>
    <lineage>
        <taxon>unclassified sequences</taxon>
        <taxon>metagenomes</taxon>
        <taxon>organismal metagenomes</taxon>
    </lineage>
</organism>
<feature type="non-terminal residue" evidence="1">
    <location>
        <position position="1"/>
    </location>
</feature>